<keyword evidence="3" id="KW-1185">Reference proteome</keyword>
<dbReference type="EMBL" id="CACTIH010003808">
    <property type="protein sequence ID" value="CAA2985435.1"/>
    <property type="molecule type" value="Genomic_DNA"/>
</dbReference>
<reference evidence="2 3" key="1">
    <citation type="submission" date="2019-12" db="EMBL/GenBank/DDBJ databases">
        <authorList>
            <person name="Alioto T."/>
            <person name="Alioto T."/>
            <person name="Gomez Garrido J."/>
        </authorList>
    </citation>
    <scope>NUCLEOTIDE SEQUENCE [LARGE SCALE GENOMIC DNA]</scope>
</reference>
<dbReference type="Gramene" id="OE9A113435T1">
    <property type="protein sequence ID" value="OE9A113435C1"/>
    <property type="gene ID" value="OE9A113435"/>
</dbReference>
<accession>A0A8S0S1L1</accession>
<dbReference type="AlphaFoldDB" id="A0A8S0S1L1"/>
<evidence type="ECO:0000313" key="3">
    <source>
        <dbReference type="Proteomes" id="UP000594638"/>
    </source>
</evidence>
<name>A0A8S0S1L1_OLEEU</name>
<dbReference type="Proteomes" id="UP000594638">
    <property type="component" value="Unassembled WGS sequence"/>
</dbReference>
<evidence type="ECO:0000256" key="1">
    <source>
        <dbReference type="SAM" id="MobiDB-lite"/>
    </source>
</evidence>
<evidence type="ECO:0000313" key="2">
    <source>
        <dbReference type="EMBL" id="CAA2985435.1"/>
    </source>
</evidence>
<sequence>MQSDLGRQRQQTIRRNGRRLGGEQEGVGSNWILSPGYGGTASGRWISAVGSKILGVFLKDGTAGLTVVPPPASSAATGTAKAVEAEVVVFGC</sequence>
<protein>
    <submittedName>
        <fullName evidence="2">Uncharacterized protein</fullName>
    </submittedName>
</protein>
<feature type="compositionally biased region" description="Polar residues" evidence="1">
    <location>
        <begin position="1"/>
        <end position="14"/>
    </location>
</feature>
<comment type="caution">
    <text evidence="2">The sequence shown here is derived from an EMBL/GenBank/DDBJ whole genome shotgun (WGS) entry which is preliminary data.</text>
</comment>
<organism evidence="2 3">
    <name type="scientific">Olea europaea subsp. europaea</name>
    <dbReference type="NCBI Taxonomy" id="158383"/>
    <lineage>
        <taxon>Eukaryota</taxon>
        <taxon>Viridiplantae</taxon>
        <taxon>Streptophyta</taxon>
        <taxon>Embryophyta</taxon>
        <taxon>Tracheophyta</taxon>
        <taxon>Spermatophyta</taxon>
        <taxon>Magnoliopsida</taxon>
        <taxon>eudicotyledons</taxon>
        <taxon>Gunneridae</taxon>
        <taxon>Pentapetalae</taxon>
        <taxon>asterids</taxon>
        <taxon>lamiids</taxon>
        <taxon>Lamiales</taxon>
        <taxon>Oleaceae</taxon>
        <taxon>Oleeae</taxon>
        <taxon>Olea</taxon>
    </lineage>
</organism>
<proteinExistence type="predicted"/>
<gene>
    <name evidence="2" type="ORF">OLEA9_A113435</name>
</gene>
<feature type="region of interest" description="Disordered" evidence="1">
    <location>
        <begin position="1"/>
        <end position="28"/>
    </location>
</feature>